<sequence>MLIGPGYALKNRFGHQALEAAVLIGLGLVMGSQHTSHPLFAVVGAAMVLLGVDDLQGIVRLRWAPTWLLDGEELCLKGRCLPLDRVDRVALEPFRPYALRIGRLPVLRLVLEGKGVRWAVPLTHENWERLWERLQGRRPGMLDWRRHPALLRALAQEREVPYQLPAGVTTDNLGMPGWARALQLGLGGGLLLLGLLPFPALQQVPSELWFGLAGAAALFVERKTRRIRLDVPTRRSGEGGGP</sequence>
<name>A0A511RHS4_9DEIN</name>
<gene>
    <name evidence="1" type="ORF">ODE01S_06090</name>
</gene>
<dbReference type="EMBL" id="BJXN01000003">
    <property type="protein sequence ID" value="GEM89175.1"/>
    <property type="molecule type" value="Genomic_DNA"/>
</dbReference>
<dbReference type="OrthoDB" id="9952803at2"/>
<dbReference type="RefSeq" id="WP_147145705.1">
    <property type="nucleotide sequence ID" value="NZ_BJXN01000003.1"/>
</dbReference>
<comment type="caution">
    <text evidence="1">The sequence shown here is derived from an EMBL/GenBank/DDBJ whole genome shotgun (WGS) entry which is preliminary data.</text>
</comment>
<accession>A0A511RHS4</accession>
<evidence type="ECO:0000313" key="2">
    <source>
        <dbReference type="Proteomes" id="UP000321827"/>
    </source>
</evidence>
<organism evidence="1 2">
    <name type="scientific">Oceanithermus desulfurans NBRC 100063</name>
    <dbReference type="NCBI Taxonomy" id="1227550"/>
    <lineage>
        <taxon>Bacteria</taxon>
        <taxon>Thermotogati</taxon>
        <taxon>Deinococcota</taxon>
        <taxon>Deinococci</taxon>
        <taxon>Thermales</taxon>
        <taxon>Thermaceae</taxon>
        <taxon>Oceanithermus</taxon>
    </lineage>
</organism>
<dbReference type="AlphaFoldDB" id="A0A511RHS4"/>
<dbReference type="Proteomes" id="UP000321827">
    <property type="component" value="Unassembled WGS sequence"/>
</dbReference>
<evidence type="ECO:0000313" key="1">
    <source>
        <dbReference type="EMBL" id="GEM89175.1"/>
    </source>
</evidence>
<protein>
    <submittedName>
        <fullName evidence="1">Uncharacterized protein</fullName>
    </submittedName>
</protein>
<reference evidence="1 2" key="1">
    <citation type="submission" date="2019-07" db="EMBL/GenBank/DDBJ databases">
        <title>Whole genome shotgun sequence of Oceanithermus desulfurans NBRC 100063.</title>
        <authorList>
            <person name="Hosoyama A."/>
            <person name="Uohara A."/>
            <person name="Ohji S."/>
            <person name="Ichikawa N."/>
        </authorList>
    </citation>
    <scope>NUCLEOTIDE SEQUENCE [LARGE SCALE GENOMIC DNA]</scope>
    <source>
        <strain evidence="1 2">NBRC 100063</strain>
    </source>
</reference>
<proteinExistence type="predicted"/>